<comment type="caution">
    <text evidence="2">The sequence shown here is derived from an EMBL/GenBank/DDBJ whole genome shotgun (WGS) entry which is preliminary data.</text>
</comment>
<sequence>MQSRSEDPDETAKIQPLQKRGCDKNMKDHFNLTISDTDKKTFAAFTKKYPNPRTSKVILALIREHMKRGTLTNA</sequence>
<protein>
    <submittedName>
        <fullName evidence="2">Uncharacterized protein</fullName>
    </submittedName>
</protein>
<proteinExistence type="predicted"/>
<organism evidence="2">
    <name type="scientific">bioreactor metagenome</name>
    <dbReference type="NCBI Taxonomy" id="1076179"/>
    <lineage>
        <taxon>unclassified sequences</taxon>
        <taxon>metagenomes</taxon>
        <taxon>ecological metagenomes</taxon>
    </lineage>
</organism>
<gene>
    <name evidence="2" type="ORF">SDC9_20311</name>
</gene>
<feature type="compositionally biased region" description="Basic and acidic residues" evidence="1">
    <location>
        <begin position="1"/>
        <end position="12"/>
    </location>
</feature>
<dbReference type="EMBL" id="VSSQ01000081">
    <property type="protein sequence ID" value="MPL74499.1"/>
    <property type="molecule type" value="Genomic_DNA"/>
</dbReference>
<reference evidence="2" key="1">
    <citation type="submission" date="2019-08" db="EMBL/GenBank/DDBJ databases">
        <authorList>
            <person name="Kucharzyk K."/>
            <person name="Murdoch R.W."/>
            <person name="Higgins S."/>
            <person name="Loffler F."/>
        </authorList>
    </citation>
    <scope>NUCLEOTIDE SEQUENCE</scope>
</reference>
<feature type="region of interest" description="Disordered" evidence="1">
    <location>
        <begin position="1"/>
        <end position="24"/>
    </location>
</feature>
<evidence type="ECO:0000256" key="1">
    <source>
        <dbReference type="SAM" id="MobiDB-lite"/>
    </source>
</evidence>
<accession>A0A644U6E2</accession>
<evidence type="ECO:0000313" key="2">
    <source>
        <dbReference type="EMBL" id="MPL74499.1"/>
    </source>
</evidence>
<name>A0A644U6E2_9ZZZZ</name>
<dbReference type="AlphaFoldDB" id="A0A644U6E2"/>